<reference evidence="1 2" key="1">
    <citation type="journal article" date="2009" name="Proc. Natl. Acad. Sci. U.S.A.">
        <title>Biogeography of the Sulfolobus islandicus pan-genome.</title>
        <authorList>
            <person name="Reno M.L."/>
            <person name="Held N.L."/>
            <person name="Fields C.J."/>
            <person name="Burke P.V."/>
            <person name="Whitaker R.J."/>
        </authorList>
    </citation>
    <scope>NUCLEOTIDE SEQUENCE [LARGE SCALE GENOMIC DNA]</scope>
    <source>
        <strain evidence="1 2">M.16.27</strain>
    </source>
</reference>
<dbReference type="AlphaFoldDB" id="C3N4R2"/>
<dbReference type="HOGENOM" id="CLU_2021607_0_0_2"/>
<evidence type="ECO:0000313" key="2">
    <source>
        <dbReference type="Proteomes" id="UP000002307"/>
    </source>
</evidence>
<proteinExistence type="predicted"/>
<gene>
    <name evidence="1" type="ordered locus">M1627_1089</name>
</gene>
<protein>
    <submittedName>
        <fullName evidence="1">Uncharacterized protein</fullName>
    </submittedName>
</protein>
<accession>C3N4R2</accession>
<evidence type="ECO:0000313" key="1">
    <source>
        <dbReference type="EMBL" id="ACP54987.1"/>
    </source>
</evidence>
<sequence>MSIKYVINFNPKRFKMRSYDMPNKIEEDKIVNYLWYLKTLLRCLLKLKNLQERYVLGSGKSSVPYISRISLNINQNKLIVICLLEEDSTCDLIFKVIEDELIRNNRLTATISGDEIIRKCAE</sequence>
<organism evidence="1 2">
    <name type="scientific">Saccharolobus islandicus (strain M.16.27)</name>
    <name type="common">Sulfolobus islandicus</name>
    <dbReference type="NCBI Taxonomy" id="427318"/>
    <lineage>
        <taxon>Archaea</taxon>
        <taxon>Thermoproteota</taxon>
        <taxon>Thermoprotei</taxon>
        <taxon>Sulfolobales</taxon>
        <taxon>Sulfolobaceae</taxon>
        <taxon>Saccharolobus</taxon>
    </lineage>
</organism>
<dbReference type="KEGG" id="sim:M1627_1089"/>
<name>C3N4R2_SACI3</name>
<dbReference type="Proteomes" id="UP000002307">
    <property type="component" value="Chromosome"/>
</dbReference>
<dbReference type="EMBL" id="CP001401">
    <property type="protein sequence ID" value="ACP54987.1"/>
    <property type="molecule type" value="Genomic_DNA"/>
</dbReference>